<dbReference type="PROSITE" id="PS00756">
    <property type="entry name" value="SECY_2"/>
    <property type="match status" value="1"/>
</dbReference>
<dbReference type="Gene3D" id="1.10.3370.10">
    <property type="entry name" value="SecY subunit domain"/>
    <property type="match status" value="1"/>
</dbReference>
<dbReference type="GO" id="GO:0065002">
    <property type="term" value="P:intracellular protein transmembrane transport"/>
    <property type="evidence" value="ECO:0007669"/>
    <property type="project" value="UniProtKB-UniRule"/>
</dbReference>
<evidence type="ECO:0000256" key="9">
    <source>
        <dbReference type="ARBA" id="ARBA00039733"/>
    </source>
</evidence>
<feature type="transmembrane region" description="Helical" evidence="10">
    <location>
        <begin position="318"/>
        <end position="339"/>
    </location>
</feature>
<keyword evidence="15" id="KW-1185">Reference proteome</keyword>
<evidence type="ECO:0000256" key="10">
    <source>
        <dbReference type="HAMAP-Rule" id="MF_01465"/>
    </source>
</evidence>
<feature type="transmembrane region" description="Helical" evidence="10">
    <location>
        <begin position="185"/>
        <end position="206"/>
    </location>
</feature>
<evidence type="ECO:0000256" key="7">
    <source>
        <dbReference type="ARBA" id="ARBA00023010"/>
    </source>
</evidence>
<evidence type="ECO:0000256" key="6">
    <source>
        <dbReference type="ARBA" id="ARBA00022989"/>
    </source>
</evidence>
<dbReference type="AlphaFoldDB" id="A0A0S2TB76"/>
<feature type="transmembrane region" description="Helical" evidence="10">
    <location>
        <begin position="159"/>
        <end position="178"/>
    </location>
</feature>
<dbReference type="GO" id="GO:0006605">
    <property type="term" value="P:protein targeting"/>
    <property type="evidence" value="ECO:0007669"/>
    <property type="project" value="UniProtKB-UniRule"/>
</dbReference>
<sequence>MALSGAGQVGGLAAAGRFSELKRRLLFVLGALIVFRIGAHVPVPGVDPVALADLFDQQRGTIIDMFNMFSGGALSRFTVFAIGIMPYISASIIIQLLTAVVPKLEQLKKEGEAGRRKISQYTRYFTVVLATIQAGGVAYALQNQQFGGVPVVLEPGPAFLFTAIVTLVAGTMFLVWLGEQVTERGIGNGISIIIFAGIVAGLPSAVGGTLELASTGELSLFMVFFFLLLAIAVTFFVVFVERGQRRITVNYAKRQQGRKMYGGHTSHLPLKVNMAGVIPPIFASSIILFPATVAGMFGQGNENLGWLQDVASMLSPGQPIYVMLYALAIIFFCFFYTALQFNPKDTADNLKKSGAFIPGIRPGEQTARYIDGVMTRLTVAGAIYITLVCLLPEFLIVNWNVPFYFGGTSLLIIVVVVMDFMAQMQAHLMSHQYDGLMKKANLKGYGGSGIVR</sequence>
<keyword evidence="8 10" id="KW-0472">Membrane</keyword>
<dbReference type="InterPro" id="IPR002208">
    <property type="entry name" value="SecY/SEC61-alpha"/>
</dbReference>
<feature type="transmembrane region" description="Helical" evidence="10">
    <location>
        <begin position="25"/>
        <end position="43"/>
    </location>
</feature>
<dbReference type="InterPro" id="IPR026593">
    <property type="entry name" value="SecY"/>
</dbReference>
<keyword evidence="6 10" id="KW-1133">Transmembrane helix</keyword>
<dbReference type="InterPro" id="IPR023201">
    <property type="entry name" value="SecY_dom_sf"/>
</dbReference>
<proteinExistence type="inferred from homology"/>
<reference evidence="14" key="1">
    <citation type="submission" date="2015-10" db="EMBL/GenBank/DDBJ databases">
        <title>Description of Candidatus Tenderia electrophaga gen. nov, sp. nov., an Uncultivated Electroautotroph from a Biocathode Enrichment.</title>
        <authorList>
            <person name="Eddie B.J."/>
            <person name="Malanoski A.P."/>
            <person name="Wang Z."/>
            <person name="Hall R.J."/>
            <person name="Oh S.D."/>
            <person name="Heiner C."/>
            <person name="Lin B."/>
            <person name="Strycharz-Glaven S.M."/>
        </authorList>
    </citation>
    <scope>NUCLEOTIDE SEQUENCE [LARGE SCALE GENOMIC DNA]</scope>
    <source>
        <strain evidence="14">NRL1</strain>
    </source>
</reference>
<comment type="function">
    <text evidence="10 11">The central subunit of the protein translocation channel SecYEG. Consists of two halves formed by TMs 1-5 and 6-10. These two domains form a lateral gate at the front which open onto the bilayer between TMs 2 and 7, and are clamped together by SecE at the back. The channel is closed by both a pore ring composed of hydrophobic SecY resides and a short helix (helix 2A) on the extracellular side of the membrane which forms a plug. The plug probably moves laterally to allow the channel to open. The ring and the pore may move independently.</text>
</comment>
<dbReference type="SUPFAM" id="SSF103491">
    <property type="entry name" value="Preprotein translocase SecY subunit"/>
    <property type="match status" value="1"/>
</dbReference>
<feature type="transmembrane region" description="Helical" evidence="10">
    <location>
        <begin position="377"/>
        <end position="397"/>
    </location>
</feature>
<dbReference type="PRINTS" id="PR00303">
    <property type="entry name" value="SECYTRNLCASE"/>
</dbReference>
<evidence type="ECO:0000313" key="15">
    <source>
        <dbReference type="Proteomes" id="UP000055136"/>
    </source>
</evidence>
<evidence type="ECO:0000256" key="13">
    <source>
        <dbReference type="RuleBase" id="RU004349"/>
    </source>
</evidence>
<dbReference type="Proteomes" id="UP000055136">
    <property type="component" value="Chromosome"/>
</dbReference>
<evidence type="ECO:0000256" key="5">
    <source>
        <dbReference type="ARBA" id="ARBA00022927"/>
    </source>
</evidence>
<dbReference type="GO" id="GO:0043952">
    <property type="term" value="P:protein transport by the Sec complex"/>
    <property type="evidence" value="ECO:0007669"/>
    <property type="project" value="UniProtKB-UniRule"/>
</dbReference>
<dbReference type="PANTHER" id="PTHR10906">
    <property type="entry name" value="SECY/SEC61-ALPHA FAMILY MEMBER"/>
    <property type="match status" value="1"/>
</dbReference>
<keyword evidence="10" id="KW-1003">Cell membrane</keyword>
<feature type="transmembrane region" description="Helical" evidence="10">
    <location>
        <begin position="403"/>
        <end position="422"/>
    </location>
</feature>
<comment type="subcellular location">
    <subcellularLocation>
        <location evidence="10">Cell membrane</location>
        <topology evidence="10">Multi-pass membrane protein</topology>
    </subcellularLocation>
    <subcellularLocation>
        <location evidence="1 12">Membrane</location>
        <topology evidence="1 12">Multi-pass membrane protein</topology>
    </subcellularLocation>
</comment>
<gene>
    <name evidence="10 14" type="primary">secY</name>
    <name evidence="14" type="ORF">Tel_04140</name>
</gene>
<evidence type="ECO:0000256" key="3">
    <source>
        <dbReference type="ARBA" id="ARBA00022448"/>
    </source>
</evidence>
<dbReference type="FunFam" id="1.10.3370.10:FF:000001">
    <property type="entry name" value="Preprotein translocase subunit SecY"/>
    <property type="match status" value="1"/>
</dbReference>
<feature type="transmembrane region" description="Helical" evidence="10">
    <location>
        <begin position="77"/>
        <end position="101"/>
    </location>
</feature>
<dbReference type="STRING" id="1748243.Tel_04140"/>
<comment type="subunit">
    <text evidence="10">Component of the Sec protein translocase complex. Heterotrimer consisting of SecY, SecE and SecG subunits. The heterotrimers can form oligomers, although 1 heterotrimer is thought to be able to translocate proteins. Interacts with the ribosome. Interacts with SecDF, and other proteins may be involved. Interacts with SecA.</text>
</comment>
<organism evidence="14 15">
    <name type="scientific">Candidatus Tenderia electrophaga</name>
    <dbReference type="NCBI Taxonomy" id="1748243"/>
    <lineage>
        <taxon>Bacteria</taxon>
        <taxon>Pseudomonadati</taxon>
        <taxon>Pseudomonadota</taxon>
        <taxon>Gammaproteobacteria</taxon>
        <taxon>Candidatus Tenderiales</taxon>
        <taxon>Candidatus Tenderiaceae</taxon>
        <taxon>Candidatus Tenderia</taxon>
    </lineage>
</organism>
<evidence type="ECO:0000256" key="11">
    <source>
        <dbReference type="RuleBase" id="RU000537"/>
    </source>
</evidence>
<evidence type="ECO:0000313" key="14">
    <source>
        <dbReference type="EMBL" id="ALP52395.1"/>
    </source>
</evidence>
<feature type="transmembrane region" description="Helical" evidence="10">
    <location>
        <begin position="218"/>
        <end position="240"/>
    </location>
</feature>
<dbReference type="PIRSF" id="PIRSF004557">
    <property type="entry name" value="SecY"/>
    <property type="match status" value="1"/>
</dbReference>
<keyword evidence="5 10" id="KW-0653">Protein transport</keyword>
<evidence type="ECO:0000256" key="1">
    <source>
        <dbReference type="ARBA" id="ARBA00004141"/>
    </source>
</evidence>
<evidence type="ECO:0000256" key="8">
    <source>
        <dbReference type="ARBA" id="ARBA00023136"/>
    </source>
</evidence>
<keyword evidence="3 10" id="KW-0813">Transport</keyword>
<feature type="transmembrane region" description="Helical" evidence="10">
    <location>
        <begin position="121"/>
        <end position="139"/>
    </location>
</feature>
<dbReference type="NCBIfam" id="TIGR00967">
    <property type="entry name" value="3a0501s007"/>
    <property type="match status" value="1"/>
</dbReference>
<feature type="transmembrane region" description="Helical" evidence="10">
    <location>
        <begin position="277"/>
        <end position="298"/>
    </location>
</feature>
<protein>
    <recommendedName>
        <fullName evidence="9 10">Protein translocase subunit SecY</fullName>
    </recommendedName>
</protein>
<keyword evidence="4 10" id="KW-0812">Transmembrane</keyword>
<dbReference type="PROSITE" id="PS00755">
    <property type="entry name" value="SECY_1"/>
    <property type="match status" value="1"/>
</dbReference>
<name>A0A0S2TB76_9GAMM</name>
<dbReference type="InterPro" id="IPR030659">
    <property type="entry name" value="SecY_CS"/>
</dbReference>
<dbReference type="HAMAP" id="MF_01465">
    <property type="entry name" value="SecY"/>
    <property type="match status" value="1"/>
</dbReference>
<accession>A0A0S2TB76</accession>
<evidence type="ECO:0000256" key="4">
    <source>
        <dbReference type="ARBA" id="ARBA00022692"/>
    </source>
</evidence>
<dbReference type="KEGG" id="tee:Tel_04140"/>
<dbReference type="Pfam" id="PF00344">
    <property type="entry name" value="SecY"/>
    <property type="match status" value="1"/>
</dbReference>
<evidence type="ECO:0000256" key="2">
    <source>
        <dbReference type="ARBA" id="ARBA00005751"/>
    </source>
</evidence>
<dbReference type="GO" id="GO:0005886">
    <property type="term" value="C:plasma membrane"/>
    <property type="evidence" value="ECO:0007669"/>
    <property type="project" value="UniProtKB-SubCell"/>
</dbReference>
<dbReference type="EMBL" id="CP013099">
    <property type="protein sequence ID" value="ALP52395.1"/>
    <property type="molecule type" value="Genomic_DNA"/>
</dbReference>
<comment type="similarity">
    <text evidence="2 10 13">Belongs to the SecY/SEC61-alpha family.</text>
</comment>
<evidence type="ECO:0000256" key="12">
    <source>
        <dbReference type="RuleBase" id="RU003484"/>
    </source>
</evidence>
<keyword evidence="7 10" id="KW-0811">Translocation</keyword>